<comment type="subcellular location">
    <subcellularLocation>
        <location evidence="1">Nucleus</location>
    </subcellularLocation>
</comment>
<feature type="region of interest" description="Disordered" evidence="16">
    <location>
        <begin position="263"/>
        <end position="291"/>
    </location>
</feature>
<keyword evidence="5" id="KW-0597">Phosphoprotein</keyword>
<evidence type="ECO:0000256" key="1">
    <source>
        <dbReference type="ARBA" id="ARBA00004123"/>
    </source>
</evidence>
<comment type="caution">
    <text evidence="18">The sequence shown here is derived from an EMBL/GenBank/DDBJ whole genome shotgun (WGS) entry which is preliminary data.</text>
</comment>
<keyword evidence="11 15" id="KW-0520">NAD</keyword>
<dbReference type="InterPro" id="IPR014729">
    <property type="entry name" value="Rossmann-like_a/b/a_fold"/>
</dbReference>
<protein>
    <recommendedName>
        <fullName evidence="15">Nicotinamide-nucleotide adenylyltransferase</fullName>
        <ecNumber evidence="15">2.7.7.1</ecNumber>
        <ecNumber evidence="15">2.7.7.18</ecNumber>
    </recommendedName>
</protein>
<keyword evidence="10 15" id="KW-0067">ATP-binding</keyword>
<dbReference type="PANTHER" id="PTHR12039:SF0">
    <property type="entry name" value="NICOTINAMIDE-NUCLEOTIDE ADENYLYLTRANSFERASE"/>
    <property type="match status" value="1"/>
</dbReference>
<dbReference type="GO" id="GO:0005634">
    <property type="term" value="C:nucleus"/>
    <property type="evidence" value="ECO:0007669"/>
    <property type="project" value="UniProtKB-SubCell"/>
</dbReference>
<evidence type="ECO:0000259" key="17">
    <source>
        <dbReference type="Pfam" id="PF01467"/>
    </source>
</evidence>
<keyword evidence="6 15" id="KW-0662">Pyridine nucleotide biosynthesis</keyword>
<dbReference type="FunFam" id="3.40.50.620:FF:000074">
    <property type="entry name" value="Nicotinamide-nucleotide adenylyltransferase"/>
    <property type="match status" value="1"/>
</dbReference>
<feature type="domain" description="Cytidyltransferase-like" evidence="17">
    <location>
        <begin position="40"/>
        <end position="226"/>
    </location>
</feature>
<evidence type="ECO:0000256" key="9">
    <source>
        <dbReference type="ARBA" id="ARBA00022741"/>
    </source>
</evidence>
<evidence type="ECO:0000313" key="19">
    <source>
        <dbReference type="Proteomes" id="UP000297280"/>
    </source>
</evidence>
<evidence type="ECO:0000256" key="2">
    <source>
        <dbReference type="ARBA" id="ARBA00004658"/>
    </source>
</evidence>
<dbReference type="EC" id="2.7.7.1" evidence="15"/>
<dbReference type="CDD" id="cd09286">
    <property type="entry name" value="NMNAT_Eukarya"/>
    <property type="match status" value="1"/>
</dbReference>
<keyword evidence="7 15" id="KW-0808">Transferase</keyword>
<evidence type="ECO:0000256" key="12">
    <source>
        <dbReference type="ARBA" id="ARBA00023242"/>
    </source>
</evidence>
<comment type="pathway">
    <text evidence="3">Cofactor biosynthesis; NAD(+) biosynthesis; deamido-NAD(+) from nicotinate D-ribonucleotide: step 1/1.</text>
</comment>
<keyword evidence="19" id="KW-1185">Reference proteome</keyword>
<evidence type="ECO:0000256" key="8">
    <source>
        <dbReference type="ARBA" id="ARBA00022695"/>
    </source>
</evidence>
<comment type="catalytic activity">
    <reaction evidence="14 15">
        <text>beta-nicotinamide D-ribonucleotide + ATP + H(+) = diphosphate + NAD(+)</text>
        <dbReference type="Rhea" id="RHEA:21360"/>
        <dbReference type="ChEBI" id="CHEBI:14649"/>
        <dbReference type="ChEBI" id="CHEBI:15378"/>
        <dbReference type="ChEBI" id="CHEBI:30616"/>
        <dbReference type="ChEBI" id="CHEBI:33019"/>
        <dbReference type="ChEBI" id="CHEBI:57540"/>
        <dbReference type="EC" id="2.7.7.1"/>
    </reaction>
</comment>
<dbReference type="InterPro" id="IPR004821">
    <property type="entry name" value="Cyt_trans-like"/>
</dbReference>
<keyword evidence="12" id="KW-0539">Nucleus</keyword>
<evidence type="ECO:0000256" key="7">
    <source>
        <dbReference type="ARBA" id="ARBA00022679"/>
    </source>
</evidence>
<dbReference type="InterPro" id="IPR005248">
    <property type="entry name" value="NadD/NMNAT"/>
</dbReference>
<dbReference type="InterPro" id="IPR051182">
    <property type="entry name" value="Euk_NMN_adenylyltrnsfrase"/>
</dbReference>
<comment type="pathway">
    <text evidence="2 15">Cofactor biosynthesis; NAD(+) biosynthesis; NAD(+) from nicotinamide D-ribonucleotide: step 1/1.</text>
</comment>
<evidence type="ECO:0000256" key="3">
    <source>
        <dbReference type="ARBA" id="ARBA00005019"/>
    </source>
</evidence>
<dbReference type="GO" id="GO:0005524">
    <property type="term" value="F:ATP binding"/>
    <property type="evidence" value="ECO:0007669"/>
    <property type="project" value="UniProtKB-KW"/>
</dbReference>
<dbReference type="UniPathway" id="UPA00253">
    <property type="reaction ID" value="UER00332"/>
</dbReference>
<keyword evidence="9 15" id="KW-0547">Nucleotide-binding</keyword>
<gene>
    <name evidence="18" type="ORF">BPOR_0059g00120</name>
</gene>
<proteinExistence type="inferred from homology"/>
<feature type="compositionally biased region" description="Low complexity" evidence="16">
    <location>
        <begin position="263"/>
        <end position="276"/>
    </location>
</feature>
<evidence type="ECO:0000256" key="13">
    <source>
        <dbReference type="ARBA" id="ARBA00048721"/>
    </source>
</evidence>
<evidence type="ECO:0000256" key="5">
    <source>
        <dbReference type="ARBA" id="ARBA00022553"/>
    </source>
</evidence>
<sequence length="291" mass="32199">MTSNPAAQVIPAQTLDNYTFPTDRLRLTQNHPEKTPLVLVACGSFSPITYLHLRMMEMAADFCKFNTEFELLSGYFSPVSNFYKKAGLASSEHRLNMCELAVQSSNWLMVDPWEALQTEYTPTALVLDHVEHEINKVMGGAIRPDGSRVPVRIALLAGADLIETMSIPGVWSEADLQHILGQYGTFIVERTGTDIEDALASLEQYKRNIYVIQQLVTNDISSTKIRLFLRKEMSVQYLLPAPVIEYIEEHHLYEEDGASSISAGKSKAAEGSGRASPAVGDSKLKNQGGNS</sequence>
<dbReference type="GO" id="GO:0004515">
    <property type="term" value="F:nicotinate-nucleotide adenylyltransferase activity"/>
    <property type="evidence" value="ECO:0007669"/>
    <property type="project" value="UniProtKB-EC"/>
</dbReference>
<dbReference type="NCBIfam" id="TIGR00482">
    <property type="entry name" value="nicotinate (nicotinamide) nucleotide adenylyltransferase"/>
    <property type="match status" value="1"/>
</dbReference>
<dbReference type="SUPFAM" id="SSF52374">
    <property type="entry name" value="Nucleotidylyl transferase"/>
    <property type="match status" value="1"/>
</dbReference>
<dbReference type="GO" id="GO:0009435">
    <property type="term" value="P:NAD+ biosynthetic process"/>
    <property type="evidence" value="ECO:0007669"/>
    <property type="project" value="UniProtKB-UniPathway"/>
</dbReference>
<evidence type="ECO:0000256" key="15">
    <source>
        <dbReference type="RuleBase" id="RU362021"/>
    </source>
</evidence>
<evidence type="ECO:0000256" key="16">
    <source>
        <dbReference type="SAM" id="MobiDB-lite"/>
    </source>
</evidence>
<evidence type="ECO:0000313" key="18">
    <source>
        <dbReference type="EMBL" id="TGO90569.1"/>
    </source>
</evidence>
<dbReference type="EMBL" id="PQXO01000059">
    <property type="protein sequence ID" value="TGO90569.1"/>
    <property type="molecule type" value="Genomic_DNA"/>
</dbReference>
<evidence type="ECO:0000256" key="4">
    <source>
        <dbReference type="ARBA" id="ARBA00007064"/>
    </source>
</evidence>
<name>A0A4Z1L164_9HELO</name>
<accession>A0A4Z1L164</accession>
<evidence type="ECO:0000256" key="10">
    <source>
        <dbReference type="ARBA" id="ARBA00022840"/>
    </source>
</evidence>
<comment type="similarity">
    <text evidence="4 15">Belongs to the eukaryotic NMN adenylyltransferase family.</text>
</comment>
<reference evidence="18 19" key="1">
    <citation type="submission" date="2017-12" db="EMBL/GenBank/DDBJ databases">
        <title>Comparative genomics of Botrytis spp.</title>
        <authorList>
            <person name="Valero-Jimenez C.A."/>
            <person name="Tapia P."/>
            <person name="Veloso J."/>
            <person name="Silva-Moreno E."/>
            <person name="Staats M."/>
            <person name="Valdes J.H."/>
            <person name="Van Kan J.A.L."/>
        </authorList>
    </citation>
    <scope>NUCLEOTIDE SEQUENCE [LARGE SCALE GENOMIC DNA]</scope>
    <source>
        <strain evidence="18 19">MUCL3349</strain>
    </source>
</reference>
<evidence type="ECO:0000256" key="11">
    <source>
        <dbReference type="ARBA" id="ARBA00023027"/>
    </source>
</evidence>
<evidence type="ECO:0000256" key="14">
    <source>
        <dbReference type="ARBA" id="ARBA00049001"/>
    </source>
</evidence>
<dbReference type="GO" id="GO:0000309">
    <property type="term" value="F:nicotinamide-nucleotide adenylyltransferase activity"/>
    <property type="evidence" value="ECO:0007669"/>
    <property type="project" value="UniProtKB-EC"/>
</dbReference>
<evidence type="ECO:0000256" key="6">
    <source>
        <dbReference type="ARBA" id="ARBA00022642"/>
    </source>
</evidence>
<dbReference type="Pfam" id="PF01467">
    <property type="entry name" value="CTP_transf_like"/>
    <property type="match status" value="1"/>
</dbReference>
<organism evidence="18 19">
    <name type="scientific">Botrytis porri</name>
    <dbReference type="NCBI Taxonomy" id="87229"/>
    <lineage>
        <taxon>Eukaryota</taxon>
        <taxon>Fungi</taxon>
        <taxon>Dikarya</taxon>
        <taxon>Ascomycota</taxon>
        <taxon>Pezizomycotina</taxon>
        <taxon>Leotiomycetes</taxon>
        <taxon>Helotiales</taxon>
        <taxon>Sclerotiniaceae</taxon>
        <taxon>Botrytis</taxon>
    </lineage>
</organism>
<dbReference type="EC" id="2.7.7.18" evidence="15"/>
<dbReference type="Proteomes" id="UP000297280">
    <property type="component" value="Unassembled WGS sequence"/>
</dbReference>
<keyword evidence="8 15" id="KW-0548">Nucleotidyltransferase</keyword>
<dbReference type="AlphaFoldDB" id="A0A4Z1L164"/>
<dbReference type="OrthoDB" id="422187at2759"/>
<dbReference type="STRING" id="87229.A0A4Z1L164"/>
<dbReference type="InterPro" id="IPR045094">
    <property type="entry name" value="NMNAT_euk"/>
</dbReference>
<dbReference type="PANTHER" id="PTHR12039">
    <property type="entry name" value="NICOTINAMIDE MONONUCLEOTIDE ADENYLYLTRANSFERASE"/>
    <property type="match status" value="1"/>
</dbReference>
<comment type="catalytic activity">
    <reaction evidence="13 15">
        <text>nicotinate beta-D-ribonucleotide + ATP + H(+) = deamido-NAD(+) + diphosphate</text>
        <dbReference type="Rhea" id="RHEA:22860"/>
        <dbReference type="ChEBI" id="CHEBI:15378"/>
        <dbReference type="ChEBI" id="CHEBI:30616"/>
        <dbReference type="ChEBI" id="CHEBI:33019"/>
        <dbReference type="ChEBI" id="CHEBI:57502"/>
        <dbReference type="ChEBI" id="CHEBI:58437"/>
        <dbReference type="EC" id="2.7.7.18"/>
    </reaction>
</comment>
<dbReference type="Gene3D" id="3.40.50.620">
    <property type="entry name" value="HUPs"/>
    <property type="match status" value="1"/>
</dbReference>